<accession>A0A4R6B2C4</accession>
<dbReference type="GO" id="GO:0022857">
    <property type="term" value="F:transmembrane transporter activity"/>
    <property type="evidence" value="ECO:0007669"/>
    <property type="project" value="UniProtKB-UniRule"/>
</dbReference>
<comment type="subunit">
    <text evidence="7">The complex comprises the extracytoplasmic solute receptor protein and the two transmembrane proteins.</text>
</comment>
<dbReference type="AlphaFoldDB" id="A0A4R6B2C4"/>
<comment type="caution">
    <text evidence="9">The sequence shown here is derived from an EMBL/GenBank/DDBJ whole genome shotgun (WGS) entry which is preliminary data.</text>
</comment>
<proteinExistence type="inferred from homology"/>
<keyword evidence="2 7" id="KW-0813">Transport</keyword>
<sequence length="195" mass="20712">MAIAPELEKRIGRGVDLVAQGFAIAGGLVLVGMAGVTAASVTGRALSGFGLSNVTGDFELVQLGCAVAVFWFLPLCQMRRANVTVDLVSERFGPRGHAVLGMMGNLALLLCSVVIARQLARGFGEKFPHGSPAFRDALGLGAPPFFPETTYELQLPIWIPYGLALLGAVWLTVVCAFTVWRSLNWVLAGQEPRAT</sequence>
<dbReference type="Pfam" id="PF04290">
    <property type="entry name" value="DctQ"/>
    <property type="match status" value="1"/>
</dbReference>
<evidence type="ECO:0000256" key="4">
    <source>
        <dbReference type="ARBA" id="ARBA00022692"/>
    </source>
</evidence>
<keyword evidence="6 7" id="KW-0472">Membrane</keyword>
<dbReference type="InterPro" id="IPR055348">
    <property type="entry name" value="DctQ"/>
</dbReference>
<comment type="subcellular location">
    <subcellularLocation>
        <location evidence="7">Cell inner membrane</location>
        <topology evidence="7">Multi-pass membrane protein</topology>
    </subcellularLocation>
    <subcellularLocation>
        <location evidence="1">Cell membrane</location>
        <topology evidence="1">Multi-pass membrane protein</topology>
    </subcellularLocation>
</comment>
<keyword evidence="10" id="KW-1185">Reference proteome</keyword>
<dbReference type="OrthoDB" id="6183232at2"/>
<evidence type="ECO:0000256" key="1">
    <source>
        <dbReference type="ARBA" id="ARBA00004651"/>
    </source>
</evidence>
<comment type="similarity">
    <text evidence="7">Belongs to the TRAP transporter small permease family.</text>
</comment>
<dbReference type="RefSeq" id="WP_133341674.1">
    <property type="nucleotide sequence ID" value="NZ_SMZO01000006.1"/>
</dbReference>
<keyword evidence="4 7" id="KW-0812">Transmembrane</keyword>
<evidence type="ECO:0000259" key="8">
    <source>
        <dbReference type="Pfam" id="PF04290"/>
    </source>
</evidence>
<evidence type="ECO:0000256" key="7">
    <source>
        <dbReference type="RuleBase" id="RU369079"/>
    </source>
</evidence>
<evidence type="ECO:0000256" key="5">
    <source>
        <dbReference type="ARBA" id="ARBA00022989"/>
    </source>
</evidence>
<evidence type="ECO:0000256" key="6">
    <source>
        <dbReference type="ARBA" id="ARBA00023136"/>
    </source>
</evidence>
<feature type="transmembrane region" description="Helical" evidence="7">
    <location>
        <begin position="99"/>
        <end position="120"/>
    </location>
</feature>
<keyword evidence="5 7" id="KW-1133">Transmembrane helix</keyword>
<dbReference type="GO" id="GO:0005886">
    <property type="term" value="C:plasma membrane"/>
    <property type="evidence" value="ECO:0007669"/>
    <property type="project" value="UniProtKB-SubCell"/>
</dbReference>
<comment type="function">
    <text evidence="7">Part of the tripartite ATP-independent periplasmic (TRAP) transport system.</text>
</comment>
<evidence type="ECO:0000256" key="2">
    <source>
        <dbReference type="ARBA" id="ARBA00022448"/>
    </source>
</evidence>
<feature type="domain" description="Tripartite ATP-independent periplasmic transporters DctQ component" evidence="8">
    <location>
        <begin position="33"/>
        <end position="183"/>
    </location>
</feature>
<keyword evidence="3" id="KW-1003">Cell membrane</keyword>
<keyword evidence="7" id="KW-0997">Cell inner membrane</keyword>
<dbReference type="EMBL" id="SMZO01000006">
    <property type="protein sequence ID" value="TDL90760.1"/>
    <property type="molecule type" value="Genomic_DNA"/>
</dbReference>
<organism evidence="9 10">
    <name type="scientific">Meridianimarinicoccus aquatilis</name>
    <dbReference type="NCBI Taxonomy" id="2552766"/>
    <lineage>
        <taxon>Bacteria</taxon>
        <taxon>Pseudomonadati</taxon>
        <taxon>Pseudomonadota</taxon>
        <taxon>Alphaproteobacteria</taxon>
        <taxon>Rhodobacterales</taxon>
        <taxon>Paracoccaceae</taxon>
        <taxon>Meridianimarinicoccus</taxon>
    </lineage>
</organism>
<feature type="transmembrane region" description="Helical" evidence="7">
    <location>
        <begin position="60"/>
        <end position="78"/>
    </location>
</feature>
<dbReference type="Proteomes" id="UP000294562">
    <property type="component" value="Unassembled WGS sequence"/>
</dbReference>
<evidence type="ECO:0000313" key="9">
    <source>
        <dbReference type="EMBL" id="TDL90760.1"/>
    </source>
</evidence>
<reference evidence="9 10" key="1">
    <citation type="submission" date="2019-03" db="EMBL/GenBank/DDBJ databases">
        <title>Rhodobacteraceae bacterium SM1902, a new member of the family Rhodobacteraceae isolated from Yantai.</title>
        <authorList>
            <person name="Sun Y."/>
        </authorList>
    </citation>
    <scope>NUCLEOTIDE SEQUENCE [LARGE SCALE GENOMIC DNA]</scope>
    <source>
        <strain evidence="9 10">SM1902</strain>
    </source>
</reference>
<gene>
    <name evidence="9" type="ORF">E2L05_04420</name>
</gene>
<evidence type="ECO:0000256" key="3">
    <source>
        <dbReference type="ARBA" id="ARBA00022475"/>
    </source>
</evidence>
<feature type="transmembrane region" description="Helical" evidence="7">
    <location>
        <begin position="21"/>
        <end position="40"/>
    </location>
</feature>
<feature type="transmembrane region" description="Helical" evidence="7">
    <location>
        <begin position="158"/>
        <end position="180"/>
    </location>
</feature>
<name>A0A4R6B2C4_9RHOB</name>
<protein>
    <recommendedName>
        <fullName evidence="7">TRAP transporter small permease protein</fullName>
    </recommendedName>
</protein>
<evidence type="ECO:0000313" key="10">
    <source>
        <dbReference type="Proteomes" id="UP000294562"/>
    </source>
</evidence>